<evidence type="ECO:0000256" key="5">
    <source>
        <dbReference type="RuleBase" id="RU362114"/>
    </source>
</evidence>
<dbReference type="GO" id="GO:0003950">
    <property type="term" value="F:NAD+ poly-ADP-ribosyltransferase activity"/>
    <property type="evidence" value="ECO:0007669"/>
    <property type="project" value="UniProtKB-UniRule"/>
</dbReference>
<evidence type="ECO:0000256" key="4">
    <source>
        <dbReference type="ARBA" id="ARBA00033987"/>
    </source>
</evidence>
<evidence type="ECO:0000256" key="6">
    <source>
        <dbReference type="SAM" id="MobiDB-lite"/>
    </source>
</evidence>
<gene>
    <name evidence="10" type="ORF">PENSOL_c004G02635</name>
</gene>
<dbReference type="GO" id="GO:0070212">
    <property type="term" value="P:protein poly-ADP-ribosylation"/>
    <property type="evidence" value="ECO:0007669"/>
    <property type="project" value="TreeGrafter"/>
</dbReference>
<dbReference type="PROSITE" id="PS51059">
    <property type="entry name" value="PARP_CATALYTIC"/>
    <property type="match status" value="1"/>
</dbReference>
<dbReference type="Pfam" id="PF00644">
    <property type="entry name" value="PARP"/>
    <property type="match status" value="1"/>
</dbReference>
<keyword evidence="11" id="KW-1185">Reference proteome</keyword>
<protein>
    <recommendedName>
        <fullName evidence="5">Poly [ADP-ribose] polymerase</fullName>
        <shortName evidence="5">PARP</shortName>
        <ecNumber evidence="5">2.4.2.-</ecNumber>
    </recommendedName>
</protein>
<comment type="caution">
    <text evidence="10">The sequence shown here is derived from an EMBL/GenBank/DDBJ whole genome shotgun (WGS) entry which is preliminary data.</text>
</comment>
<dbReference type="InterPro" id="IPR036420">
    <property type="entry name" value="BRCT_dom_sf"/>
</dbReference>
<dbReference type="Gene3D" id="3.90.228.10">
    <property type="match status" value="1"/>
</dbReference>
<evidence type="ECO:0000313" key="10">
    <source>
        <dbReference type="EMBL" id="OQE01424.1"/>
    </source>
</evidence>
<evidence type="ECO:0000256" key="2">
    <source>
        <dbReference type="ARBA" id="ARBA00022679"/>
    </source>
</evidence>
<accession>A0A1V6RIX4</accession>
<dbReference type="SUPFAM" id="SSF142921">
    <property type="entry name" value="WGR domain-like"/>
    <property type="match status" value="1"/>
</dbReference>
<proteinExistence type="predicted"/>
<dbReference type="STRING" id="60172.A0A1V6RIX4"/>
<keyword evidence="1 5" id="KW-0328">Glycosyltransferase</keyword>
<organism evidence="10 11">
    <name type="scientific">Penicillium solitum</name>
    <dbReference type="NCBI Taxonomy" id="60172"/>
    <lineage>
        <taxon>Eukaryota</taxon>
        <taxon>Fungi</taxon>
        <taxon>Dikarya</taxon>
        <taxon>Ascomycota</taxon>
        <taxon>Pezizomycotina</taxon>
        <taxon>Eurotiomycetes</taxon>
        <taxon>Eurotiomycetidae</taxon>
        <taxon>Eurotiales</taxon>
        <taxon>Aspergillaceae</taxon>
        <taxon>Penicillium</taxon>
    </lineage>
</organism>
<evidence type="ECO:0000259" key="8">
    <source>
        <dbReference type="PROSITE" id="PS51059"/>
    </source>
</evidence>
<dbReference type="PROSITE" id="PS50172">
    <property type="entry name" value="BRCT"/>
    <property type="match status" value="1"/>
</dbReference>
<keyword evidence="3 5" id="KW-0520">NAD</keyword>
<reference evidence="11" key="1">
    <citation type="journal article" date="2017" name="Nat. Microbiol.">
        <title>Global analysis of biosynthetic gene clusters reveals vast potential of secondary metabolite production in Penicillium species.</title>
        <authorList>
            <person name="Nielsen J.C."/>
            <person name="Grijseels S."/>
            <person name="Prigent S."/>
            <person name="Ji B."/>
            <person name="Dainat J."/>
            <person name="Nielsen K.F."/>
            <person name="Frisvad J.C."/>
            <person name="Workman M."/>
            <person name="Nielsen J."/>
        </authorList>
    </citation>
    <scope>NUCLEOTIDE SEQUENCE [LARGE SCALE GENOMIC DNA]</scope>
    <source>
        <strain evidence="11">IBT 29525</strain>
    </source>
</reference>
<dbReference type="PANTHER" id="PTHR10459:SF60">
    <property type="entry name" value="POLY [ADP-RIBOSE] POLYMERASE 2"/>
    <property type="match status" value="1"/>
</dbReference>
<dbReference type="Proteomes" id="UP000191612">
    <property type="component" value="Unassembled WGS sequence"/>
</dbReference>
<comment type="catalytic activity">
    <reaction evidence="4">
        <text>NAD(+) + (ADP-D-ribosyl)n-acceptor = nicotinamide + (ADP-D-ribosyl)n+1-acceptor + H(+).</text>
        <dbReference type="EC" id="2.4.2.30"/>
    </reaction>
</comment>
<dbReference type="GO" id="GO:0005730">
    <property type="term" value="C:nucleolus"/>
    <property type="evidence" value="ECO:0007669"/>
    <property type="project" value="TreeGrafter"/>
</dbReference>
<evidence type="ECO:0000313" key="11">
    <source>
        <dbReference type="Proteomes" id="UP000191612"/>
    </source>
</evidence>
<sequence>MTSNKPVDKLADNLKGLIIGASGIIPGYQHGEIKRMVEKCGAKFASMNISECTHLVTTEANAKRKLKKINRARELEGCEIVNIDWLLKEIKKHIPEADRKEILKREKNEGVRPKGKKRERDSSEDDEGNNSKKTKDEEQINLKRLIDLVDDKYPTSSDTVSVYQDDAGLIWDATLVKANGEKQVAVGRIQLLQVHGKSQMFHTWDLQYQFGSSGESDVIRNSGSLDSAKRTFKAKFKLFSHLAWEDRNDIPRSNGWFYLEVHHREAPIFPSEISPLPASVENVLKIIFTSGNLKNYVHFLTRYGRSVLLGTTVDKKKLLVGIAVLGKLMELTNPELLPGGHSKAKKRLCEIYESLILTSMTISAANDTVRQELESLDLLLKLHDASEILEKNSQSSSLAMSQISQVLGLAKMTPGIYLSGVFLFEGKFDRVQDAPGEIMGIFRLERPGEAERFAQWEKENLASIGDRRLLWHGSMSSNFAGILSQGLRGDGIVSTDGKHFVPGVFFADISTKSAGYCRQKGEALMLLCEVELGKASAVSDRHGGRTFHKRWRDAGYIHPDFKGTQVPDVDAGTATLNDYPGLYHSEYVAKSPAQIRQRYLFHVKIV</sequence>
<dbReference type="InterPro" id="IPR050800">
    <property type="entry name" value="ARTD/PARP"/>
</dbReference>
<dbReference type="CDD" id="cd00027">
    <property type="entry name" value="BRCT"/>
    <property type="match status" value="1"/>
</dbReference>
<evidence type="ECO:0000259" key="9">
    <source>
        <dbReference type="PROSITE" id="PS51977"/>
    </source>
</evidence>
<dbReference type="GO" id="GO:1990404">
    <property type="term" value="F:NAD+-protein mono-ADP-ribosyltransferase activity"/>
    <property type="evidence" value="ECO:0007669"/>
    <property type="project" value="TreeGrafter"/>
</dbReference>
<evidence type="ECO:0000256" key="3">
    <source>
        <dbReference type="ARBA" id="ARBA00023027"/>
    </source>
</evidence>
<keyword evidence="2 5" id="KW-0808">Transferase</keyword>
<evidence type="ECO:0000256" key="1">
    <source>
        <dbReference type="ARBA" id="ARBA00022676"/>
    </source>
</evidence>
<dbReference type="Gene3D" id="3.40.50.10190">
    <property type="entry name" value="BRCT domain"/>
    <property type="match status" value="1"/>
</dbReference>
<dbReference type="InterPro" id="IPR012317">
    <property type="entry name" value="Poly(ADP-ribose)pol_cat_dom"/>
</dbReference>
<feature type="domain" description="BRCT" evidence="7">
    <location>
        <begin position="9"/>
        <end position="92"/>
    </location>
</feature>
<dbReference type="EC" id="2.4.2.-" evidence="5"/>
<dbReference type="Pfam" id="PF12738">
    <property type="entry name" value="PTCB-BRCT"/>
    <property type="match status" value="1"/>
</dbReference>
<dbReference type="PANTHER" id="PTHR10459">
    <property type="entry name" value="DNA LIGASE"/>
    <property type="match status" value="1"/>
</dbReference>
<dbReference type="InterPro" id="IPR008893">
    <property type="entry name" value="WGR_domain"/>
</dbReference>
<dbReference type="SUPFAM" id="SSF52113">
    <property type="entry name" value="BRCT domain"/>
    <property type="match status" value="1"/>
</dbReference>
<feature type="domain" description="WGR" evidence="9">
    <location>
        <begin position="159"/>
        <end position="257"/>
    </location>
</feature>
<dbReference type="SUPFAM" id="SSF56399">
    <property type="entry name" value="ADP-ribosylation"/>
    <property type="match status" value="1"/>
</dbReference>
<feature type="region of interest" description="Disordered" evidence="6">
    <location>
        <begin position="105"/>
        <end position="136"/>
    </location>
</feature>
<dbReference type="GO" id="GO:0006302">
    <property type="term" value="P:double-strand break repair"/>
    <property type="evidence" value="ECO:0007669"/>
    <property type="project" value="TreeGrafter"/>
</dbReference>
<dbReference type="InterPro" id="IPR001357">
    <property type="entry name" value="BRCT_dom"/>
</dbReference>
<name>A0A1V6RIX4_9EURO</name>
<feature type="domain" description="PARP catalytic" evidence="8">
    <location>
        <begin position="391"/>
        <end position="606"/>
    </location>
</feature>
<dbReference type="AlphaFoldDB" id="A0A1V6RIX4"/>
<dbReference type="PROSITE" id="PS51977">
    <property type="entry name" value="WGR"/>
    <property type="match status" value="1"/>
</dbReference>
<dbReference type="EMBL" id="MDYO01000004">
    <property type="protein sequence ID" value="OQE01424.1"/>
    <property type="molecule type" value="Genomic_DNA"/>
</dbReference>
<evidence type="ECO:0000259" key="7">
    <source>
        <dbReference type="PROSITE" id="PS50172"/>
    </source>
</evidence>
<dbReference type="InterPro" id="IPR036930">
    <property type="entry name" value="WGR_dom_sf"/>
</dbReference>